<accession>A0A9W4U5Z8</accession>
<gene>
    <name evidence="2" type="ORF">PDIGIT_LOCUS3485</name>
</gene>
<sequence>MGLETAGDPLFDAFSLASCSPSRSPALSSFRVRSLKPRKRSSSSLSRSAAFAGPASGVTRAGSSTPCKATPAFTTRPIFGVSASKGDTLGASIGGGLEGIVSSMTGVLCRESGGRTAGAADAVGGLGFVWVDGCVTADGIARYA</sequence>
<organism evidence="2 3">
    <name type="scientific">Periconia digitata</name>
    <dbReference type="NCBI Taxonomy" id="1303443"/>
    <lineage>
        <taxon>Eukaryota</taxon>
        <taxon>Fungi</taxon>
        <taxon>Dikarya</taxon>
        <taxon>Ascomycota</taxon>
        <taxon>Pezizomycotina</taxon>
        <taxon>Dothideomycetes</taxon>
        <taxon>Pleosporomycetidae</taxon>
        <taxon>Pleosporales</taxon>
        <taxon>Massarineae</taxon>
        <taxon>Periconiaceae</taxon>
        <taxon>Periconia</taxon>
    </lineage>
</organism>
<feature type="region of interest" description="Disordered" evidence="1">
    <location>
        <begin position="31"/>
        <end position="69"/>
    </location>
</feature>
<evidence type="ECO:0000313" key="2">
    <source>
        <dbReference type="EMBL" id="CAI6318027.1"/>
    </source>
</evidence>
<dbReference type="Proteomes" id="UP001152607">
    <property type="component" value="Unassembled WGS sequence"/>
</dbReference>
<name>A0A9W4U5Z8_9PLEO</name>
<keyword evidence="3" id="KW-1185">Reference proteome</keyword>
<dbReference type="AlphaFoldDB" id="A0A9W4U5Z8"/>
<protein>
    <submittedName>
        <fullName evidence="2">Uncharacterized protein</fullName>
    </submittedName>
</protein>
<evidence type="ECO:0000313" key="3">
    <source>
        <dbReference type="Proteomes" id="UP001152607"/>
    </source>
</evidence>
<proteinExistence type="predicted"/>
<dbReference type="EMBL" id="CAOQHR010000002">
    <property type="protein sequence ID" value="CAI6318027.1"/>
    <property type="molecule type" value="Genomic_DNA"/>
</dbReference>
<evidence type="ECO:0000256" key="1">
    <source>
        <dbReference type="SAM" id="MobiDB-lite"/>
    </source>
</evidence>
<reference evidence="2" key="1">
    <citation type="submission" date="2023-01" db="EMBL/GenBank/DDBJ databases">
        <authorList>
            <person name="Van Ghelder C."/>
            <person name="Rancurel C."/>
        </authorList>
    </citation>
    <scope>NUCLEOTIDE SEQUENCE</scope>
    <source>
        <strain evidence="2">CNCM I-4278</strain>
    </source>
</reference>
<comment type="caution">
    <text evidence="2">The sequence shown here is derived from an EMBL/GenBank/DDBJ whole genome shotgun (WGS) entry which is preliminary data.</text>
</comment>